<dbReference type="EMBL" id="CARXXK010001494">
    <property type="protein sequence ID" value="CAI6376503.1"/>
    <property type="molecule type" value="Genomic_DNA"/>
</dbReference>
<keyword evidence="3" id="KW-1185">Reference proteome</keyword>
<name>A0AAV0Y9C0_9HEMI</name>
<dbReference type="SUPFAM" id="SSF56672">
    <property type="entry name" value="DNA/RNA polymerases"/>
    <property type="match status" value="1"/>
</dbReference>
<dbReference type="PANTHER" id="PTHR33332">
    <property type="entry name" value="REVERSE TRANSCRIPTASE DOMAIN-CONTAINING PROTEIN"/>
    <property type="match status" value="1"/>
</dbReference>
<sequence length="168" mass="19076">MFETLVLRSIEPSVNSSLIDEQHIFRPDRSTGTCTVVFSSFIFDSFLNMLSDTIYTDFTKVFDQVNHNILIKILSNYDFGEPILSWFSSYLTNRKQFVKLHDRISNIISNSSGVPQGAILSMLLFSLLVNSASSVLRHAHLLISAYDMKLFMRILNENDASLLLTSIV</sequence>
<evidence type="ECO:0000313" key="2">
    <source>
        <dbReference type="EMBL" id="CAI6376503.1"/>
    </source>
</evidence>
<dbReference type="Proteomes" id="UP001160148">
    <property type="component" value="Unassembled WGS sequence"/>
</dbReference>
<evidence type="ECO:0000259" key="1">
    <source>
        <dbReference type="PROSITE" id="PS50878"/>
    </source>
</evidence>
<dbReference type="Pfam" id="PF00078">
    <property type="entry name" value="RVT_1"/>
    <property type="match status" value="1"/>
</dbReference>
<reference evidence="2 3" key="1">
    <citation type="submission" date="2023-01" db="EMBL/GenBank/DDBJ databases">
        <authorList>
            <person name="Whitehead M."/>
        </authorList>
    </citation>
    <scope>NUCLEOTIDE SEQUENCE [LARGE SCALE GENOMIC DNA]</scope>
</reference>
<comment type="caution">
    <text evidence="2">The sequence shown here is derived from an EMBL/GenBank/DDBJ whole genome shotgun (WGS) entry which is preliminary data.</text>
</comment>
<evidence type="ECO:0000313" key="3">
    <source>
        <dbReference type="Proteomes" id="UP001160148"/>
    </source>
</evidence>
<accession>A0AAV0Y9C0</accession>
<dbReference type="GO" id="GO:0071897">
    <property type="term" value="P:DNA biosynthetic process"/>
    <property type="evidence" value="ECO:0007669"/>
    <property type="project" value="UniProtKB-ARBA"/>
</dbReference>
<dbReference type="AlphaFoldDB" id="A0AAV0Y9C0"/>
<proteinExistence type="predicted"/>
<dbReference type="InterPro" id="IPR043502">
    <property type="entry name" value="DNA/RNA_pol_sf"/>
</dbReference>
<dbReference type="InterPro" id="IPR000477">
    <property type="entry name" value="RT_dom"/>
</dbReference>
<dbReference type="PROSITE" id="PS50878">
    <property type="entry name" value="RT_POL"/>
    <property type="match status" value="1"/>
</dbReference>
<gene>
    <name evidence="2" type="ORF">MEUPH1_LOCUS29867</name>
</gene>
<organism evidence="2 3">
    <name type="scientific">Macrosiphum euphorbiae</name>
    <name type="common">potato aphid</name>
    <dbReference type="NCBI Taxonomy" id="13131"/>
    <lineage>
        <taxon>Eukaryota</taxon>
        <taxon>Metazoa</taxon>
        <taxon>Ecdysozoa</taxon>
        <taxon>Arthropoda</taxon>
        <taxon>Hexapoda</taxon>
        <taxon>Insecta</taxon>
        <taxon>Pterygota</taxon>
        <taxon>Neoptera</taxon>
        <taxon>Paraneoptera</taxon>
        <taxon>Hemiptera</taxon>
        <taxon>Sternorrhyncha</taxon>
        <taxon>Aphidomorpha</taxon>
        <taxon>Aphidoidea</taxon>
        <taxon>Aphididae</taxon>
        <taxon>Macrosiphini</taxon>
        <taxon>Macrosiphum</taxon>
    </lineage>
</organism>
<feature type="domain" description="Reverse transcriptase" evidence="1">
    <location>
        <begin position="1"/>
        <end position="168"/>
    </location>
</feature>
<protein>
    <recommendedName>
        <fullName evidence="1">Reverse transcriptase domain-containing protein</fullName>
    </recommendedName>
</protein>